<dbReference type="Gene3D" id="1.20.1070.10">
    <property type="entry name" value="Rhodopsin 7-helix transmembrane proteins"/>
    <property type="match status" value="1"/>
</dbReference>
<dbReference type="InterPro" id="IPR000832">
    <property type="entry name" value="GPCR_2_secretin-like"/>
</dbReference>
<organism evidence="8 9">
    <name type="scientific">Phaedon cochleariae</name>
    <name type="common">Mustard beetle</name>
    <dbReference type="NCBI Taxonomy" id="80249"/>
    <lineage>
        <taxon>Eukaryota</taxon>
        <taxon>Metazoa</taxon>
        <taxon>Ecdysozoa</taxon>
        <taxon>Arthropoda</taxon>
        <taxon>Hexapoda</taxon>
        <taxon>Insecta</taxon>
        <taxon>Pterygota</taxon>
        <taxon>Neoptera</taxon>
        <taxon>Endopterygota</taxon>
        <taxon>Coleoptera</taxon>
        <taxon>Polyphaga</taxon>
        <taxon>Cucujiformia</taxon>
        <taxon>Chrysomeloidea</taxon>
        <taxon>Chrysomelidae</taxon>
        <taxon>Chrysomelinae</taxon>
        <taxon>Chrysomelini</taxon>
        <taxon>Phaedon</taxon>
    </lineage>
</organism>
<dbReference type="PANTHER" id="PTHR47767:SF1">
    <property type="entry name" value="ADHESION G PROTEIN-COUPLED RECEPTOR G7"/>
    <property type="match status" value="1"/>
</dbReference>
<evidence type="ECO:0000256" key="5">
    <source>
        <dbReference type="SAM" id="Phobius"/>
    </source>
</evidence>
<keyword evidence="2 5" id="KW-0812">Transmembrane</keyword>
<evidence type="ECO:0000256" key="6">
    <source>
        <dbReference type="SAM" id="SignalP"/>
    </source>
</evidence>
<feature type="domain" description="G-protein coupled receptors family 2 profile 2" evidence="7">
    <location>
        <begin position="2227"/>
        <end position="2472"/>
    </location>
</feature>
<sequence>MYMLQVVTHCFCIKLLFVLYFVSITTYEDVSDTEFIEDASAMQELSRRALSDDSLLQQKIILYPCPKNFENIGDLCIKFIYNTTYPPECPYEETVPFNTFIDQIDHKSPIWMPVRRNRRMNGIGLFHWMEPNALYKSPFDPCKDNPCEFDNKSNPSNDDCVIYHNSTRMEAVSCNLTATAVCAYDHLQKKTKSFCSQSFSTLCKQSDFSTKSKCFCLLPTVPELEKAEFLEPYQNLVYHSMSDEMCYIGIKNTGTSFIWTSSNLPVNYKYWAVDTDPTSNGNTFGAISSDGWTLRETDSELNYTLSQQNIPTSSYPNDMLLYFNDTSRMFNLKLTNPSNWLQRNESAVPLIFCFSDASAESLLQMLTTEFSEGSSEILFEPINNQTGNYWCEGFVYPELEVKISNEYQLKSNNEEYVVILKFIFAKGSDPLCQSNLRHYKQLLDQTLVQTGSTFFTRIFKIVQIDVELSIIRINFHISSTNRSTDTTNLGVLRKIFGITSNDFTFIHLLSVHFCLGMQVFHNGQQVTWTATNLGEVAEKPLEGWCVDGEGHVIKRRCEGNFVDGAQWAEFQGMCTIVSSTNTTINLTSIVRSENPTRYLEQMVELTTNYNDFSSSDVALVSDFLGQLARVSTNNVELVAEIVNNLGSISLDILKESQLKYQSRDKILQNVEEIIRLSSDFDPILGKILTIASFKISSINTLILTRNIDSVDIEFSRVMRPEAIEKDGPFDSALFVNQSLLRTSSDVLKVLIYNKPIFFGEENESESTRTIYRLLFSHSDTDSGDFSVIYQNKFNNNSIFFHRCSSWNYGNESIEYWKYQRRAERYINNIICNFNELEYSRLNSVQLIGNTAITTELERIKNSSYNSQYTKLKELRDLVSTFGDLFQPTDLHIISEILSQVQSVEQDEFNLIADIIDSTLSLNQSVISQSQSLLNVPELLLTNLKNIMKSYGTSIEITRRNFFLLVFFINNTADTEFIINTCSEFCSVIIVSGLDTDTSQVSTKEVEMSVILSIDLVKQLRQLDESKLMLTVFNDDLFFVSKDSYRKDTSKIVGVHFPNFDIAMNGEIRIEYQTKKAIYNQSCELWHETYWVPESYITGNNDDVSQCNFWKTGYYSLRFHINITYFIEEQMKADNIMIILKNLEEIVIKYHHRFTAYDLKLITDIFDGVDTVEEETLSIISRIVSVIMKIDRVVLEETQEKYQTTDKLLNHLEILAGMLKLNQIFYYYESNLLLMISSVKQSAIVGVEISNCENECRVDKLFGNGTETNNPNKFDITSVRLNQDLFKKLLKTNTSTSEPKMVIIAFNDDSLFNSKDNIGHNGIIFGVNIVGYDTADEEEIILYQKYPYEGYCVRWNIRVQNENKRSNWEVEGRMADSTCSFQRQGYLGYKNEEITTNITKILESILKSSSFNIDKLQELKGISYLYDMFKSIDVSLLSKILLKIMDQNINLIEKILQNMLSISKNILIQSQVKHNALSNVLKIINSIGNYLPLNTSYTMKNQFSLIVCSVDTGMSAVFDDGLNSWCTTSIDGDYFGRLSPRNELVADIFSASTDDIFQRFIFTLFHDNTLFIQDQKYISSVVLGLEIPNYNGSLDNKVMISLKEANNNYDDYSCAYWEYIDNSYGIWWPVKTLLIGAYRTCTFSHEGYFSLIKKDVSKNLTKILLQINDSNHSYSEKLHHTLDIIDQYKNQLKALHISIISTIMGRYDQSTDDLTLIGNVTSSLMDVDRNVLVQSQNLYNATNEILYHIDTLVTEHIKEDTNLQFNNFALLVQGNFNGLTFENCDLSCTIKILSMQLNDSKNIDGILSIDQELKEYLDEHSMRIYITIYYDDVLFNEGCTDSTMNVGIVVGVTIPGMDESIWKEHIRFGFKYRPDKADICAYWNWNYEAMNGSLIKKGHWEITPAYLDSMWLCTSRLESTHFAVLEIEKNITSDLESIFNSSFPIEEQLERVDVIINTNTDILSPMDIFLIAKILGKMADYQETTHEHVILTSKVMSGLFRVKRTTLRKSQELYYATDTILYYLDQIMLKRRTTEEISDLITEDNFTVITYKLSNSDIQGFRLEGCEKTTCNLTVLHRNMDSIDTVGTENLNTAVILTEDLLQQIKDSTSPIYLIVTVFFQDVLFNEKMISNYSMSLICGVLLKGLNEPMRGNLSMVYKVKADDPYDGASCAYWDYKPQIQEGYWKGDIVPKKEKEAMVCNYPHITHFVLLLASSNDVLLNKYQNITLDIITNINSILSLLGIFGILLTALMFDRWRNNTGNQILIHFSFAISIKNIMLYISVGIWDESGGSSMACTITGGILHYSILSEFGWMLIIAILQFKRFVEVLGSPTKYILLKACICGWAFPAIPVFLIIIIDVNNYSAGQLGLCYPSGLGLYLGIWLPLLIIICINTIIFIVIIYNVFHKKTESRDQVNHEILFQWRLALLLFFMLGLTWLFGFLSLSGEYFFMVVFCFCATLQGFVMFMFFIVFNKSTRYLYIQTFRSWLYSNGYRSKFI</sequence>
<dbReference type="InterPro" id="IPR046338">
    <property type="entry name" value="GAIN_dom_sf"/>
</dbReference>
<evidence type="ECO:0000256" key="4">
    <source>
        <dbReference type="ARBA" id="ARBA00023136"/>
    </source>
</evidence>
<reference evidence="8" key="1">
    <citation type="submission" date="2022-01" db="EMBL/GenBank/DDBJ databases">
        <authorList>
            <person name="King R."/>
        </authorList>
    </citation>
    <scope>NUCLEOTIDE SEQUENCE</scope>
</reference>
<evidence type="ECO:0000256" key="2">
    <source>
        <dbReference type="ARBA" id="ARBA00022692"/>
    </source>
</evidence>
<dbReference type="InterPro" id="IPR053066">
    <property type="entry name" value="ADGR_G7"/>
</dbReference>
<dbReference type="InterPro" id="IPR017981">
    <property type="entry name" value="GPCR_2-like_7TM"/>
</dbReference>
<dbReference type="CDD" id="cd15040">
    <property type="entry name" value="7tmB2_Adhesion"/>
    <property type="match status" value="1"/>
</dbReference>
<evidence type="ECO:0000259" key="7">
    <source>
        <dbReference type="PROSITE" id="PS50261"/>
    </source>
</evidence>
<evidence type="ECO:0000313" key="8">
    <source>
        <dbReference type="EMBL" id="CAG9813101.1"/>
    </source>
</evidence>
<dbReference type="GO" id="GO:0007166">
    <property type="term" value="P:cell surface receptor signaling pathway"/>
    <property type="evidence" value="ECO:0007669"/>
    <property type="project" value="InterPro"/>
</dbReference>
<name>A0A9N9SD84_PHACE</name>
<evidence type="ECO:0000256" key="3">
    <source>
        <dbReference type="ARBA" id="ARBA00022989"/>
    </source>
</evidence>
<keyword evidence="3 5" id="KW-1133">Transmembrane helix</keyword>
<feature type="signal peptide" evidence="6">
    <location>
        <begin position="1"/>
        <end position="27"/>
    </location>
</feature>
<keyword evidence="9" id="KW-1185">Reference proteome</keyword>
<feature type="transmembrane region" description="Helical" evidence="5">
    <location>
        <begin position="2377"/>
        <end position="2404"/>
    </location>
</feature>
<feature type="transmembrane region" description="Helical" evidence="5">
    <location>
        <begin position="2264"/>
        <end position="2285"/>
    </location>
</feature>
<comment type="subcellular location">
    <subcellularLocation>
        <location evidence="1">Membrane</location>
        <topology evidence="1">Multi-pass membrane protein</topology>
    </subcellularLocation>
</comment>
<evidence type="ECO:0000256" key="1">
    <source>
        <dbReference type="ARBA" id="ARBA00004141"/>
    </source>
</evidence>
<keyword evidence="6" id="KW-0732">Signal</keyword>
<dbReference type="Gene3D" id="2.60.220.50">
    <property type="match status" value="1"/>
</dbReference>
<dbReference type="OrthoDB" id="10037534at2759"/>
<protein>
    <recommendedName>
        <fullName evidence="7">G-protein coupled receptors family 2 profile 2 domain-containing protein</fullName>
    </recommendedName>
</protein>
<feature type="chain" id="PRO_5040380990" description="G-protein coupled receptors family 2 profile 2 domain-containing protein" evidence="6">
    <location>
        <begin position="28"/>
        <end position="2497"/>
    </location>
</feature>
<dbReference type="GO" id="GO:0004930">
    <property type="term" value="F:G protein-coupled receptor activity"/>
    <property type="evidence" value="ECO:0007669"/>
    <property type="project" value="InterPro"/>
</dbReference>
<dbReference type="GO" id="GO:0016020">
    <property type="term" value="C:membrane"/>
    <property type="evidence" value="ECO:0007669"/>
    <property type="project" value="UniProtKB-SubCell"/>
</dbReference>
<feature type="transmembrane region" description="Helical" evidence="5">
    <location>
        <begin position="2334"/>
        <end position="2357"/>
    </location>
</feature>
<reference evidence="8" key="2">
    <citation type="submission" date="2022-10" db="EMBL/GenBank/DDBJ databases">
        <authorList>
            <consortium name="ENA_rothamsted_submissions"/>
            <consortium name="culmorum"/>
            <person name="King R."/>
        </authorList>
    </citation>
    <scope>NUCLEOTIDE SEQUENCE</scope>
</reference>
<dbReference type="EMBL" id="OU896707">
    <property type="protein sequence ID" value="CAG9813101.1"/>
    <property type="molecule type" value="Genomic_DNA"/>
</dbReference>
<gene>
    <name evidence="8" type="ORF">PHAECO_LOCUS861</name>
</gene>
<dbReference type="Proteomes" id="UP001153737">
    <property type="component" value="Chromosome 1"/>
</dbReference>
<keyword evidence="4 5" id="KW-0472">Membrane</keyword>
<feature type="transmembrane region" description="Helical" evidence="5">
    <location>
        <begin position="2233"/>
        <end position="2252"/>
    </location>
</feature>
<dbReference type="Pfam" id="PF00002">
    <property type="entry name" value="7tm_2"/>
    <property type="match status" value="1"/>
</dbReference>
<feature type="transmembrane region" description="Helical" evidence="5">
    <location>
        <begin position="2424"/>
        <end position="2441"/>
    </location>
</feature>
<accession>A0A9N9SD84</accession>
<proteinExistence type="predicted"/>
<dbReference type="PANTHER" id="PTHR47767">
    <property type="entry name" value="ADHESION G PROTEIN-COUPLED RECEPTOR G7"/>
    <property type="match status" value="1"/>
</dbReference>
<feature type="transmembrane region" description="Helical" evidence="5">
    <location>
        <begin position="2301"/>
        <end position="2322"/>
    </location>
</feature>
<dbReference type="PROSITE" id="PS50261">
    <property type="entry name" value="G_PROTEIN_RECEP_F2_4"/>
    <property type="match status" value="1"/>
</dbReference>
<feature type="transmembrane region" description="Helical" evidence="5">
    <location>
        <begin position="2447"/>
        <end position="2471"/>
    </location>
</feature>
<evidence type="ECO:0000313" key="9">
    <source>
        <dbReference type="Proteomes" id="UP001153737"/>
    </source>
</evidence>